<dbReference type="AlphaFoldDB" id="A0A0E9W9T4"/>
<sequence>MQQSFRNSYLLQSVFVNCCRIHNTSVIVLS</sequence>
<accession>A0A0E9W9T4</accession>
<evidence type="ECO:0000313" key="1">
    <source>
        <dbReference type="EMBL" id="JAH87122.1"/>
    </source>
</evidence>
<proteinExistence type="predicted"/>
<organism evidence="1">
    <name type="scientific">Anguilla anguilla</name>
    <name type="common">European freshwater eel</name>
    <name type="synonym">Muraena anguilla</name>
    <dbReference type="NCBI Taxonomy" id="7936"/>
    <lineage>
        <taxon>Eukaryota</taxon>
        <taxon>Metazoa</taxon>
        <taxon>Chordata</taxon>
        <taxon>Craniata</taxon>
        <taxon>Vertebrata</taxon>
        <taxon>Euteleostomi</taxon>
        <taxon>Actinopterygii</taxon>
        <taxon>Neopterygii</taxon>
        <taxon>Teleostei</taxon>
        <taxon>Anguilliformes</taxon>
        <taxon>Anguillidae</taxon>
        <taxon>Anguilla</taxon>
    </lineage>
</organism>
<reference evidence="1" key="1">
    <citation type="submission" date="2014-11" db="EMBL/GenBank/DDBJ databases">
        <authorList>
            <person name="Amaro Gonzalez C."/>
        </authorList>
    </citation>
    <scope>NUCLEOTIDE SEQUENCE</scope>
</reference>
<reference evidence="1" key="2">
    <citation type="journal article" date="2015" name="Fish Shellfish Immunol.">
        <title>Early steps in the European eel (Anguilla anguilla)-Vibrio vulnificus interaction in the gills: Role of the RtxA13 toxin.</title>
        <authorList>
            <person name="Callol A."/>
            <person name="Pajuelo D."/>
            <person name="Ebbesson L."/>
            <person name="Teles M."/>
            <person name="MacKenzie S."/>
            <person name="Amaro C."/>
        </authorList>
    </citation>
    <scope>NUCLEOTIDE SEQUENCE</scope>
</reference>
<protein>
    <submittedName>
        <fullName evidence="1">Uncharacterized protein</fullName>
    </submittedName>
</protein>
<dbReference type="EMBL" id="GBXM01021455">
    <property type="protein sequence ID" value="JAH87122.1"/>
    <property type="molecule type" value="Transcribed_RNA"/>
</dbReference>
<name>A0A0E9W9T4_ANGAN</name>